<sequence>MQKKSDFENWLNNSTSLSSSTISKYSGAINTMSKELSNYSYIEGSLYNLTDPGEIEGKLRKYLSIPEYCEKDRRGNRMYSNALKYYIAYSKELGSVLRNN</sequence>
<dbReference type="RefSeq" id="WP_148979400.1">
    <property type="nucleotide sequence ID" value="NZ_JBNILM010000007.1"/>
</dbReference>
<evidence type="ECO:0008006" key="3">
    <source>
        <dbReference type="Google" id="ProtNLM"/>
    </source>
</evidence>
<accession>A0A5D4TCG7</accession>
<evidence type="ECO:0000313" key="2">
    <source>
        <dbReference type="Proteomes" id="UP000324517"/>
    </source>
</evidence>
<reference evidence="1 2" key="1">
    <citation type="submission" date="2019-08" db="EMBL/GenBank/DDBJ databases">
        <title>Bacillus genomes from the desert of Cuatro Cienegas, Coahuila.</title>
        <authorList>
            <person name="Olmedo-Alvarez G."/>
        </authorList>
    </citation>
    <scope>NUCLEOTIDE SEQUENCE [LARGE SCALE GENOMIC DNA]</scope>
    <source>
        <strain evidence="1 2">CH98b_3T</strain>
    </source>
</reference>
<dbReference type="EMBL" id="VTET01000005">
    <property type="protein sequence ID" value="TYS71744.1"/>
    <property type="molecule type" value="Genomic_DNA"/>
</dbReference>
<gene>
    <name evidence="1" type="ORF">FZC75_11315</name>
</gene>
<dbReference type="OrthoDB" id="9781481at2"/>
<organism evidence="1 2">
    <name type="scientific">Sutcliffiella horikoshii</name>
    <dbReference type="NCBI Taxonomy" id="79883"/>
    <lineage>
        <taxon>Bacteria</taxon>
        <taxon>Bacillati</taxon>
        <taxon>Bacillota</taxon>
        <taxon>Bacilli</taxon>
        <taxon>Bacillales</taxon>
        <taxon>Bacillaceae</taxon>
        <taxon>Sutcliffiella</taxon>
    </lineage>
</organism>
<protein>
    <recommendedName>
        <fullName evidence="3">Core-binding (CB) domain-containing protein</fullName>
    </recommendedName>
</protein>
<proteinExistence type="predicted"/>
<dbReference type="AlphaFoldDB" id="A0A5D4TCG7"/>
<name>A0A5D4TCG7_9BACI</name>
<dbReference type="Proteomes" id="UP000324517">
    <property type="component" value="Unassembled WGS sequence"/>
</dbReference>
<comment type="caution">
    <text evidence="1">The sequence shown here is derived from an EMBL/GenBank/DDBJ whole genome shotgun (WGS) entry which is preliminary data.</text>
</comment>
<evidence type="ECO:0000313" key="1">
    <source>
        <dbReference type="EMBL" id="TYS71744.1"/>
    </source>
</evidence>